<evidence type="ECO:0000256" key="4">
    <source>
        <dbReference type="ARBA" id="ARBA00023125"/>
    </source>
</evidence>
<keyword evidence="4" id="KW-0238">DNA-binding</keyword>
<dbReference type="InterPro" id="IPR039425">
    <property type="entry name" value="RNA_pol_sigma-70-like"/>
</dbReference>
<dbReference type="InterPro" id="IPR013325">
    <property type="entry name" value="RNA_pol_sigma_r2"/>
</dbReference>
<comment type="similarity">
    <text evidence="1">Belongs to the sigma-70 factor family. ECF subfamily.</text>
</comment>
<dbReference type="Proteomes" id="UP001140293">
    <property type="component" value="Unassembled WGS sequence"/>
</dbReference>
<dbReference type="SUPFAM" id="SSF88659">
    <property type="entry name" value="Sigma3 and sigma4 domains of RNA polymerase sigma factors"/>
    <property type="match status" value="1"/>
</dbReference>
<protein>
    <submittedName>
        <fullName evidence="8">Sigma-70 family RNA polymerase sigma factor</fullName>
    </submittedName>
</protein>
<dbReference type="NCBIfam" id="TIGR02937">
    <property type="entry name" value="sigma70-ECF"/>
    <property type="match status" value="1"/>
</dbReference>
<evidence type="ECO:0000256" key="1">
    <source>
        <dbReference type="ARBA" id="ARBA00010641"/>
    </source>
</evidence>
<proteinExistence type="inferred from homology"/>
<dbReference type="InterPro" id="IPR007627">
    <property type="entry name" value="RNA_pol_sigma70_r2"/>
</dbReference>
<evidence type="ECO:0000256" key="5">
    <source>
        <dbReference type="ARBA" id="ARBA00023163"/>
    </source>
</evidence>
<keyword evidence="3" id="KW-0731">Sigma factor</keyword>
<dbReference type="Gene3D" id="1.10.1740.10">
    <property type="match status" value="1"/>
</dbReference>
<dbReference type="AlphaFoldDB" id="A0A9X2YKH4"/>
<gene>
    <name evidence="8" type="ORF">H7I41_02715</name>
</gene>
<sequence>MTSPETPPTARTAGQAEQLRAMHDAHSLPLQRYVLRLTRGDQQFAEDVVQESLLRLWQKPEVLARPSESVRAWLNTVAKNLVIDDRRSARFTREQQTEEMPERQTPDIFGPSVDKMVLADVLRSLSSEHRAAIVRTYYLGQTIGDIAAHEGVPPGTVKSRLHYAVRALRTALEERGVVR</sequence>
<evidence type="ECO:0000256" key="2">
    <source>
        <dbReference type="ARBA" id="ARBA00023015"/>
    </source>
</evidence>
<keyword evidence="9" id="KW-1185">Reference proteome</keyword>
<dbReference type="PANTHER" id="PTHR43133">
    <property type="entry name" value="RNA POLYMERASE ECF-TYPE SIGMA FACTO"/>
    <property type="match status" value="1"/>
</dbReference>
<dbReference type="RefSeq" id="WP_264011024.1">
    <property type="nucleotide sequence ID" value="NZ_JACKSJ010000023.1"/>
</dbReference>
<evidence type="ECO:0000313" key="9">
    <source>
        <dbReference type="Proteomes" id="UP001140293"/>
    </source>
</evidence>
<dbReference type="GO" id="GO:0003677">
    <property type="term" value="F:DNA binding"/>
    <property type="evidence" value="ECO:0007669"/>
    <property type="project" value="UniProtKB-KW"/>
</dbReference>
<evidence type="ECO:0000313" key="8">
    <source>
        <dbReference type="EMBL" id="MCV7168831.1"/>
    </source>
</evidence>
<reference evidence="8" key="2">
    <citation type="journal article" date="2022" name="BMC Genomics">
        <title>Comparative genome analysis of mycobacteria focusing on tRNA and non-coding RNA.</title>
        <authorList>
            <person name="Behra P.R.K."/>
            <person name="Pettersson B.M.F."/>
            <person name="Ramesh M."/>
            <person name="Das S."/>
            <person name="Dasgupta S."/>
            <person name="Kirsebom L.A."/>
        </authorList>
    </citation>
    <scope>NUCLEOTIDE SEQUENCE</scope>
    <source>
        <strain evidence="8">DSM 44615</strain>
    </source>
</reference>
<keyword evidence="2" id="KW-0805">Transcription regulation</keyword>
<dbReference type="InterPro" id="IPR036388">
    <property type="entry name" value="WH-like_DNA-bd_sf"/>
</dbReference>
<dbReference type="Pfam" id="PF04542">
    <property type="entry name" value="Sigma70_r2"/>
    <property type="match status" value="1"/>
</dbReference>
<feature type="domain" description="RNA polymerase sigma factor 70 region 4 type 2" evidence="7">
    <location>
        <begin position="117"/>
        <end position="168"/>
    </location>
</feature>
<dbReference type="PANTHER" id="PTHR43133:SF52">
    <property type="entry name" value="ECF RNA POLYMERASE SIGMA FACTOR SIGL"/>
    <property type="match status" value="1"/>
</dbReference>
<comment type="caution">
    <text evidence="8">The sequence shown here is derived from an EMBL/GenBank/DDBJ whole genome shotgun (WGS) entry which is preliminary data.</text>
</comment>
<dbReference type="SUPFAM" id="SSF88946">
    <property type="entry name" value="Sigma2 domain of RNA polymerase sigma factors"/>
    <property type="match status" value="1"/>
</dbReference>
<dbReference type="InterPro" id="IPR013324">
    <property type="entry name" value="RNA_pol_sigma_r3/r4-like"/>
</dbReference>
<dbReference type="NCBIfam" id="NF007227">
    <property type="entry name" value="PRK09645.1"/>
    <property type="match status" value="1"/>
</dbReference>
<evidence type="ECO:0000256" key="3">
    <source>
        <dbReference type="ARBA" id="ARBA00023082"/>
    </source>
</evidence>
<dbReference type="InterPro" id="IPR013249">
    <property type="entry name" value="RNA_pol_sigma70_r4_t2"/>
</dbReference>
<dbReference type="EMBL" id="JACKSJ010000023">
    <property type="protein sequence ID" value="MCV7168831.1"/>
    <property type="molecule type" value="Genomic_DNA"/>
</dbReference>
<dbReference type="Gene3D" id="1.10.10.10">
    <property type="entry name" value="Winged helix-like DNA-binding domain superfamily/Winged helix DNA-binding domain"/>
    <property type="match status" value="1"/>
</dbReference>
<name>A0A9X2YKH4_9MYCO</name>
<evidence type="ECO:0000259" key="6">
    <source>
        <dbReference type="Pfam" id="PF04542"/>
    </source>
</evidence>
<keyword evidence="5" id="KW-0804">Transcription</keyword>
<dbReference type="InterPro" id="IPR014284">
    <property type="entry name" value="RNA_pol_sigma-70_dom"/>
</dbReference>
<accession>A0A9X2YKH4</accession>
<feature type="domain" description="RNA polymerase sigma-70 region 2" evidence="6">
    <location>
        <begin position="25"/>
        <end position="90"/>
    </location>
</feature>
<evidence type="ECO:0000259" key="7">
    <source>
        <dbReference type="Pfam" id="PF08281"/>
    </source>
</evidence>
<dbReference type="CDD" id="cd06171">
    <property type="entry name" value="Sigma70_r4"/>
    <property type="match status" value="1"/>
</dbReference>
<organism evidence="8 9">
    <name type="scientific">[Mycobacterium] manitobense</name>
    <dbReference type="NCBI Taxonomy" id="190147"/>
    <lineage>
        <taxon>Bacteria</taxon>
        <taxon>Bacillati</taxon>
        <taxon>Actinomycetota</taxon>
        <taxon>Actinomycetes</taxon>
        <taxon>Mycobacteriales</taxon>
        <taxon>Mycobacteriaceae</taxon>
        <taxon>Mycolicibacterium</taxon>
    </lineage>
</organism>
<dbReference type="GO" id="GO:0006352">
    <property type="term" value="P:DNA-templated transcription initiation"/>
    <property type="evidence" value="ECO:0007669"/>
    <property type="project" value="InterPro"/>
</dbReference>
<dbReference type="GO" id="GO:0016987">
    <property type="term" value="F:sigma factor activity"/>
    <property type="evidence" value="ECO:0007669"/>
    <property type="project" value="UniProtKB-KW"/>
</dbReference>
<reference evidence="8" key="1">
    <citation type="submission" date="2020-07" db="EMBL/GenBank/DDBJ databases">
        <authorList>
            <person name="Pettersson B.M.F."/>
            <person name="Behra P.R.K."/>
            <person name="Ramesh M."/>
            <person name="Das S."/>
            <person name="Dasgupta S."/>
            <person name="Kirsebom L.A."/>
        </authorList>
    </citation>
    <scope>NUCLEOTIDE SEQUENCE</scope>
    <source>
        <strain evidence="8">DSM 44615</strain>
    </source>
</reference>
<dbReference type="Pfam" id="PF08281">
    <property type="entry name" value="Sigma70_r4_2"/>
    <property type="match status" value="1"/>
</dbReference>